<evidence type="ECO:0000313" key="11">
    <source>
        <dbReference type="Proteomes" id="UP000053766"/>
    </source>
</evidence>
<protein>
    <recommendedName>
        <fullName evidence="1">ATP-dependent NAD(P)H-hydrate dehydratase</fullName>
        <ecNumber evidence="1">4.2.1.93</ecNumber>
    </recommendedName>
    <alternativeName>
        <fullName evidence="7">NAD(P)HX dehydratase</fullName>
    </alternativeName>
</protein>
<evidence type="ECO:0000256" key="5">
    <source>
        <dbReference type="ARBA" id="ARBA00023027"/>
    </source>
</evidence>
<keyword evidence="2" id="KW-0547">Nucleotide-binding</keyword>
<keyword evidence="6" id="KW-0456">Lyase</keyword>
<dbReference type="EMBL" id="KN716215">
    <property type="protein sequence ID" value="KJH50120.1"/>
    <property type="molecule type" value="Genomic_DNA"/>
</dbReference>
<dbReference type="InterPro" id="IPR000631">
    <property type="entry name" value="CARKD"/>
</dbReference>
<reference evidence="11" key="2">
    <citation type="journal article" date="2016" name="Sci. Rep.">
        <title>Dictyocaulus viviparus genome, variome and transcriptome elucidate lungworm biology and support future intervention.</title>
        <authorList>
            <person name="McNulty S.N."/>
            <person name="Strube C."/>
            <person name="Rosa B.A."/>
            <person name="Martin J.C."/>
            <person name="Tyagi R."/>
            <person name="Choi Y.J."/>
            <person name="Wang Q."/>
            <person name="Hallsworth Pepin K."/>
            <person name="Zhang X."/>
            <person name="Ozersky P."/>
            <person name="Wilson R.K."/>
            <person name="Sternberg P.W."/>
            <person name="Gasser R.B."/>
            <person name="Mitreva M."/>
        </authorList>
    </citation>
    <scope>NUCLEOTIDE SEQUENCE [LARGE SCALE GENOMIC DNA]</scope>
    <source>
        <strain evidence="11">HannoverDv2000</strain>
    </source>
</reference>
<dbReference type="STRING" id="29172.A0A0D8Y078"/>
<evidence type="ECO:0000256" key="3">
    <source>
        <dbReference type="ARBA" id="ARBA00022840"/>
    </source>
</evidence>
<dbReference type="GO" id="GO:0016301">
    <property type="term" value="F:kinase activity"/>
    <property type="evidence" value="ECO:0007669"/>
    <property type="project" value="UniProtKB-KW"/>
</dbReference>
<evidence type="ECO:0000259" key="9">
    <source>
        <dbReference type="PROSITE" id="PS51383"/>
    </source>
</evidence>
<keyword evidence="10" id="KW-0418">Kinase</keyword>
<dbReference type="GO" id="GO:0047453">
    <property type="term" value="F:ATP-dependent NAD(P)H-hydrate dehydratase activity"/>
    <property type="evidence" value="ECO:0007669"/>
    <property type="project" value="UniProtKB-EC"/>
</dbReference>
<feature type="domain" description="YjeF C-terminal" evidence="9">
    <location>
        <begin position="1"/>
        <end position="181"/>
    </location>
</feature>
<evidence type="ECO:0000256" key="2">
    <source>
        <dbReference type="ARBA" id="ARBA00022741"/>
    </source>
</evidence>
<dbReference type="Proteomes" id="UP000053766">
    <property type="component" value="Unassembled WGS sequence"/>
</dbReference>
<sequence>MYNSKSIFSMTVDYFVRDGLWFLCNSLQNAVPALQSAILTPNIVEFSRLCESALGVHGVLTIQDRNQLQKLACRLSSHLGTSLFLKGQVDIITTPDGNVIIGDEDGCPRRCGGQGDITSGTIAVFLLWASRVISGNEGKLAAGLASSQLVRRCAKLAFSSKGRSMIATDIINNIPSVLIKIDEKA</sequence>
<dbReference type="EC" id="4.2.1.93" evidence="1"/>
<evidence type="ECO:0000256" key="7">
    <source>
        <dbReference type="ARBA" id="ARBA00029804"/>
    </source>
</evidence>
<keyword evidence="11" id="KW-1185">Reference proteome</keyword>
<dbReference type="Gene3D" id="3.40.1190.20">
    <property type="match status" value="1"/>
</dbReference>
<keyword evidence="10" id="KW-0808">Transferase</keyword>
<dbReference type="GO" id="GO:0005524">
    <property type="term" value="F:ATP binding"/>
    <property type="evidence" value="ECO:0007669"/>
    <property type="project" value="UniProtKB-KW"/>
</dbReference>
<dbReference type="PANTHER" id="PTHR12592">
    <property type="entry name" value="ATP-DEPENDENT (S)-NAD(P)H-HYDRATE DEHYDRATASE FAMILY MEMBER"/>
    <property type="match status" value="1"/>
</dbReference>
<keyword evidence="4" id="KW-0521">NADP</keyword>
<organism evidence="10 11">
    <name type="scientific">Dictyocaulus viviparus</name>
    <name type="common">Bovine lungworm</name>
    <dbReference type="NCBI Taxonomy" id="29172"/>
    <lineage>
        <taxon>Eukaryota</taxon>
        <taxon>Metazoa</taxon>
        <taxon>Ecdysozoa</taxon>
        <taxon>Nematoda</taxon>
        <taxon>Chromadorea</taxon>
        <taxon>Rhabditida</taxon>
        <taxon>Rhabditina</taxon>
        <taxon>Rhabditomorpha</taxon>
        <taxon>Strongyloidea</taxon>
        <taxon>Metastrongylidae</taxon>
        <taxon>Dictyocaulus</taxon>
    </lineage>
</organism>
<dbReference type="GO" id="GO:0110051">
    <property type="term" value="P:metabolite repair"/>
    <property type="evidence" value="ECO:0007669"/>
    <property type="project" value="TreeGrafter"/>
</dbReference>
<reference evidence="10 11" key="1">
    <citation type="submission" date="2013-11" db="EMBL/GenBank/DDBJ databases">
        <title>Draft genome of the bovine lungworm Dictyocaulus viviparus.</title>
        <authorList>
            <person name="Mitreva M."/>
        </authorList>
    </citation>
    <scope>NUCLEOTIDE SEQUENCE [LARGE SCALE GENOMIC DNA]</scope>
    <source>
        <strain evidence="10 11">HannoverDv2000</strain>
    </source>
</reference>
<evidence type="ECO:0000256" key="1">
    <source>
        <dbReference type="ARBA" id="ARBA00013249"/>
    </source>
</evidence>
<dbReference type="AlphaFoldDB" id="A0A0D8Y078"/>
<dbReference type="PANTHER" id="PTHR12592:SF0">
    <property type="entry name" value="ATP-DEPENDENT (S)-NAD(P)H-HYDRATE DEHYDRATASE"/>
    <property type="match status" value="1"/>
</dbReference>
<proteinExistence type="predicted"/>
<evidence type="ECO:0000256" key="8">
    <source>
        <dbReference type="ARBA" id="ARBA00047472"/>
    </source>
</evidence>
<evidence type="ECO:0000256" key="6">
    <source>
        <dbReference type="ARBA" id="ARBA00023239"/>
    </source>
</evidence>
<evidence type="ECO:0000256" key="4">
    <source>
        <dbReference type="ARBA" id="ARBA00022857"/>
    </source>
</evidence>
<dbReference type="InterPro" id="IPR029056">
    <property type="entry name" value="Ribokinase-like"/>
</dbReference>
<dbReference type="OrthoDB" id="5865024at2759"/>
<dbReference type="PROSITE" id="PS51383">
    <property type="entry name" value="YJEF_C_3"/>
    <property type="match status" value="1"/>
</dbReference>
<evidence type="ECO:0000313" key="10">
    <source>
        <dbReference type="EMBL" id="KJH50120.1"/>
    </source>
</evidence>
<accession>A0A0D8Y078</accession>
<dbReference type="SUPFAM" id="SSF53613">
    <property type="entry name" value="Ribokinase-like"/>
    <property type="match status" value="1"/>
</dbReference>
<dbReference type="Pfam" id="PF01256">
    <property type="entry name" value="Carb_kinase"/>
    <property type="match status" value="1"/>
</dbReference>
<keyword evidence="5" id="KW-0520">NAD</keyword>
<gene>
    <name evidence="10" type="ORF">DICVIV_03757</name>
</gene>
<comment type="catalytic activity">
    <reaction evidence="8">
        <text>(6S)-NADPHX + ATP = ADP + phosphate + NADPH + H(+)</text>
        <dbReference type="Rhea" id="RHEA:32231"/>
        <dbReference type="ChEBI" id="CHEBI:15378"/>
        <dbReference type="ChEBI" id="CHEBI:30616"/>
        <dbReference type="ChEBI" id="CHEBI:43474"/>
        <dbReference type="ChEBI" id="CHEBI:57783"/>
        <dbReference type="ChEBI" id="CHEBI:64076"/>
        <dbReference type="ChEBI" id="CHEBI:456216"/>
        <dbReference type="EC" id="4.2.1.93"/>
    </reaction>
</comment>
<name>A0A0D8Y078_DICVI</name>
<keyword evidence="3" id="KW-0067">ATP-binding</keyword>